<dbReference type="Gene3D" id="3.40.50.800">
    <property type="entry name" value="Anticodon-binding domain"/>
    <property type="match status" value="1"/>
</dbReference>
<dbReference type="InterPro" id="IPR002314">
    <property type="entry name" value="aa-tRNA-synt_IIb"/>
</dbReference>
<protein>
    <recommendedName>
        <fullName evidence="8">Glycine--tRNA ligase</fullName>
        <ecNumber evidence="8">6.1.1.14</ecNumber>
    </recommendedName>
    <alternativeName>
        <fullName evidence="8">Glycyl-tRNA synthetase</fullName>
        <shortName evidence="8">GlyRS</shortName>
    </alternativeName>
</protein>
<dbReference type="PANTHER" id="PTHR10745">
    <property type="entry name" value="GLYCYL-TRNA SYNTHETASE/DNA POLYMERASE SUBUNIT GAMMA-2"/>
    <property type="match status" value="1"/>
</dbReference>
<feature type="binding site" evidence="8">
    <location>
        <position position="154"/>
    </location>
    <ligand>
        <name>substrate</name>
    </ligand>
</feature>
<dbReference type="GO" id="GO:0015966">
    <property type="term" value="P:diadenosine tetraphosphate biosynthetic process"/>
    <property type="evidence" value="ECO:0007669"/>
    <property type="project" value="UniProtKB-ARBA"/>
</dbReference>
<comment type="catalytic activity">
    <reaction evidence="8">
        <text>tRNA(Gly) + glycine + ATP = glycyl-tRNA(Gly) + AMP + diphosphate</text>
        <dbReference type="Rhea" id="RHEA:16013"/>
        <dbReference type="Rhea" id="RHEA-COMP:9664"/>
        <dbReference type="Rhea" id="RHEA-COMP:9683"/>
        <dbReference type="ChEBI" id="CHEBI:30616"/>
        <dbReference type="ChEBI" id="CHEBI:33019"/>
        <dbReference type="ChEBI" id="CHEBI:57305"/>
        <dbReference type="ChEBI" id="CHEBI:78442"/>
        <dbReference type="ChEBI" id="CHEBI:78522"/>
        <dbReference type="ChEBI" id="CHEBI:456215"/>
        <dbReference type="EC" id="6.1.1.14"/>
    </reaction>
</comment>
<evidence type="ECO:0000313" key="11">
    <source>
        <dbReference type="Proteomes" id="UP000237350"/>
    </source>
</evidence>
<comment type="caution">
    <text evidence="10">The sequence shown here is derived from an EMBL/GenBank/DDBJ whole genome shotgun (WGS) entry which is preliminary data.</text>
</comment>
<keyword evidence="4 8" id="KW-0547">Nucleotide-binding</keyword>
<dbReference type="GO" id="GO:0004820">
    <property type="term" value="F:glycine-tRNA ligase activity"/>
    <property type="evidence" value="ECO:0007669"/>
    <property type="project" value="UniProtKB-UniRule"/>
</dbReference>
<dbReference type="OrthoDB" id="9760853at2"/>
<evidence type="ECO:0000256" key="5">
    <source>
        <dbReference type="ARBA" id="ARBA00022840"/>
    </source>
</evidence>
<accession>A0A2S4JUW1</accession>
<evidence type="ECO:0000256" key="1">
    <source>
        <dbReference type="ARBA" id="ARBA00008226"/>
    </source>
</evidence>
<reference evidence="11" key="1">
    <citation type="submission" date="2015-12" db="EMBL/GenBank/DDBJ databases">
        <authorList>
            <person name="Lodha T.D."/>
            <person name="Chintalapati S."/>
            <person name="Chintalapati V.R."/>
            <person name="Sravanthi T."/>
        </authorList>
    </citation>
    <scope>NUCLEOTIDE SEQUENCE [LARGE SCALE GENOMIC DNA]</scope>
    <source>
        <strain evidence="11">JC133</strain>
    </source>
</reference>
<keyword evidence="7 8" id="KW-0030">Aminoacyl-tRNA synthetase</keyword>
<dbReference type="Gene3D" id="3.30.930.10">
    <property type="entry name" value="Bira Bifunctional Protein, Domain 2"/>
    <property type="match status" value="1"/>
</dbReference>
<comment type="subcellular location">
    <subcellularLocation>
        <location evidence="8">Cytoplasm</location>
    </subcellularLocation>
</comment>
<dbReference type="Pfam" id="PF03129">
    <property type="entry name" value="HGTP_anticodon"/>
    <property type="match status" value="1"/>
</dbReference>
<dbReference type="Proteomes" id="UP000237350">
    <property type="component" value="Unassembled WGS sequence"/>
</dbReference>
<dbReference type="InterPro" id="IPR002315">
    <property type="entry name" value="tRNA-synt_gly"/>
</dbReference>
<keyword evidence="6 8" id="KW-0648">Protein biosynthesis</keyword>
<dbReference type="SUPFAM" id="SSF52954">
    <property type="entry name" value="Class II aaRS ABD-related"/>
    <property type="match status" value="1"/>
</dbReference>
<dbReference type="GO" id="GO:0004081">
    <property type="term" value="F:bis(5'-nucleosyl)-tetraphosphatase (asymmetrical) activity"/>
    <property type="evidence" value="ECO:0007669"/>
    <property type="project" value="UniProtKB-ARBA"/>
</dbReference>
<sequence>MSNEPTVDPKRMEKIVSLCKRRGFIFPSSEIYGGLASAWDYGPLGVELKNRLQRFWWREMTQLHDNIVGLDAAILMHPTVWKASGHVDSFSDTMVEDTVTNERYRWDHLTEEQRETKTSPKGNPLSEPREFNLMFKTHLGPASDSGSTVYLRPETAQGIYVNFKNVVQTSRVKIPFGIAQVGKAFRNEIVTKNFIFRTVEFEQMEMQYFVKPGEDDQWFEFWKAERLKYYDKLGIRRDHLRFEEHGPDELAHYAKAAFDIQYLFPFGWQELEGIHNRTDFDLARHSEFCGKEINYLDEESRERYIPYIVETSAGLTRSVLMVLSDAYEEEEVGENDVRTVLRFHPMIAPVQVGVFPLVKKDGLAEKAREIEQTLREDFSTFYDQSGAIGRRYRRQDEIGTPFCVTIDYETMDQGTVTLRHRDSMEQERVPLGELAQRLREAIKTYRRAET</sequence>
<dbReference type="Pfam" id="PF00587">
    <property type="entry name" value="tRNA-synt_2b"/>
    <property type="match status" value="1"/>
</dbReference>
<feature type="binding site" evidence="8">
    <location>
        <begin position="314"/>
        <end position="317"/>
    </location>
    <ligand>
        <name>ATP</name>
        <dbReference type="ChEBI" id="CHEBI:30616"/>
    </ligand>
</feature>
<keyword evidence="11" id="KW-1185">Reference proteome</keyword>
<dbReference type="CDD" id="cd00858">
    <property type="entry name" value="GlyRS_anticodon"/>
    <property type="match status" value="1"/>
</dbReference>
<evidence type="ECO:0000256" key="2">
    <source>
        <dbReference type="ARBA" id="ARBA00022490"/>
    </source>
</evidence>
<dbReference type="GO" id="GO:0070062">
    <property type="term" value="C:extracellular exosome"/>
    <property type="evidence" value="ECO:0007669"/>
    <property type="project" value="UniProtKB-ARBA"/>
</dbReference>
<dbReference type="NCBIfam" id="TIGR00389">
    <property type="entry name" value="glyS_dimeric"/>
    <property type="match status" value="1"/>
</dbReference>
<dbReference type="PANTHER" id="PTHR10745:SF8">
    <property type="entry name" value="DNA POLYMERASE SUBUNIT GAMMA-2, MITOCHONDRIAL"/>
    <property type="match status" value="1"/>
</dbReference>
<comment type="function">
    <text evidence="8">Catalyzes the attachment of glycine to tRNA(Gly).</text>
</comment>
<evidence type="ECO:0000256" key="8">
    <source>
        <dbReference type="HAMAP-Rule" id="MF_00253"/>
    </source>
</evidence>
<keyword evidence="5 8" id="KW-0067">ATP-binding</keyword>
<comment type="similarity">
    <text evidence="1 8">Belongs to the class-II aminoacyl-tRNA synthetase family.</text>
</comment>
<evidence type="ECO:0000256" key="4">
    <source>
        <dbReference type="ARBA" id="ARBA00022741"/>
    </source>
</evidence>
<dbReference type="InterPro" id="IPR006195">
    <property type="entry name" value="aa-tRNA-synth_II"/>
</dbReference>
<dbReference type="EC" id="6.1.1.14" evidence="8"/>
<dbReference type="GO" id="GO:0005737">
    <property type="term" value="C:cytoplasm"/>
    <property type="evidence" value="ECO:0007669"/>
    <property type="project" value="UniProtKB-SubCell"/>
</dbReference>
<feature type="binding site" evidence="8">
    <location>
        <begin position="310"/>
        <end position="314"/>
    </location>
    <ligand>
        <name>substrate</name>
    </ligand>
</feature>
<evidence type="ECO:0000313" key="10">
    <source>
        <dbReference type="EMBL" id="POR03311.1"/>
    </source>
</evidence>
<dbReference type="GO" id="GO:0006426">
    <property type="term" value="P:glycyl-tRNA aminoacylation"/>
    <property type="evidence" value="ECO:0007669"/>
    <property type="project" value="UniProtKB-UniRule"/>
</dbReference>
<dbReference type="InterPro" id="IPR004154">
    <property type="entry name" value="Anticodon-bd"/>
</dbReference>
<dbReference type="InterPro" id="IPR027031">
    <property type="entry name" value="Gly-tRNA_synthase/POLG2"/>
</dbReference>
<feature type="binding site" evidence="8">
    <location>
        <position position="105"/>
    </location>
    <ligand>
        <name>substrate</name>
    </ligand>
</feature>
<evidence type="ECO:0000256" key="3">
    <source>
        <dbReference type="ARBA" id="ARBA00022598"/>
    </source>
</evidence>
<dbReference type="FunFam" id="3.30.930.10:FF:000014">
    <property type="entry name" value="Glycine--tRNA ligase"/>
    <property type="match status" value="1"/>
</dbReference>
<dbReference type="FunFam" id="3.40.50.800:FF:000002">
    <property type="entry name" value="Glycine--tRNA ligase"/>
    <property type="match status" value="1"/>
</dbReference>
<gene>
    <name evidence="8" type="primary">glyQS</name>
    <name evidence="10" type="ORF">AU468_05500</name>
</gene>
<feature type="binding site" evidence="8">
    <location>
        <begin position="270"/>
        <end position="271"/>
    </location>
    <ligand>
        <name>ATP</name>
        <dbReference type="ChEBI" id="CHEBI:30616"/>
    </ligand>
</feature>
<comment type="subunit">
    <text evidence="8">Homodimer.</text>
</comment>
<dbReference type="GO" id="GO:1990742">
    <property type="term" value="C:microvesicle"/>
    <property type="evidence" value="ECO:0007669"/>
    <property type="project" value="UniProtKB-ARBA"/>
</dbReference>
<dbReference type="PROSITE" id="PS50862">
    <property type="entry name" value="AA_TRNA_LIGASE_II"/>
    <property type="match status" value="1"/>
</dbReference>
<proteinExistence type="inferred from homology"/>
<keyword evidence="3 8" id="KW-0436">Ligase</keyword>
<dbReference type="NCBIfam" id="NF003211">
    <property type="entry name" value="PRK04173.1"/>
    <property type="match status" value="1"/>
</dbReference>
<organism evidence="10 11">
    <name type="scientific">Alkalispirochaeta sphaeroplastigenens</name>
    <dbReference type="NCBI Taxonomy" id="1187066"/>
    <lineage>
        <taxon>Bacteria</taxon>
        <taxon>Pseudomonadati</taxon>
        <taxon>Spirochaetota</taxon>
        <taxon>Spirochaetia</taxon>
        <taxon>Spirochaetales</taxon>
        <taxon>Spirochaetaceae</taxon>
        <taxon>Alkalispirochaeta</taxon>
    </lineage>
</organism>
<evidence type="ECO:0000256" key="7">
    <source>
        <dbReference type="ARBA" id="ARBA00023146"/>
    </source>
</evidence>
<feature type="binding site" evidence="8">
    <location>
        <begin position="201"/>
        <end position="205"/>
    </location>
    <ligand>
        <name>substrate</name>
    </ligand>
</feature>
<dbReference type="EMBL" id="LPWH01000054">
    <property type="protein sequence ID" value="POR03311.1"/>
    <property type="molecule type" value="Genomic_DNA"/>
</dbReference>
<evidence type="ECO:0000256" key="6">
    <source>
        <dbReference type="ARBA" id="ARBA00022917"/>
    </source>
</evidence>
<dbReference type="RefSeq" id="WP_103679860.1">
    <property type="nucleotide sequence ID" value="NZ_LPWH01000054.1"/>
</dbReference>
<dbReference type="InterPro" id="IPR022961">
    <property type="entry name" value="Gly_tRNA_ligase_bac"/>
</dbReference>
<keyword evidence="2 8" id="KW-0963">Cytoplasm</keyword>
<dbReference type="InterPro" id="IPR033731">
    <property type="entry name" value="GlyRS-like_core"/>
</dbReference>
<feature type="binding site" evidence="8">
    <location>
        <begin position="196"/>
        <end position="201"/>
    </location>
    <ligand>
        <name>ATP</name>
        <dbReference type="ChEBI" id="CHEBI:30616"/>
    </ligand>
</feature>
<dbReference type="GO" id="GO:0005524">
    <property type="term" value="F:ATP binding"/>
    <property type="evidence" value="ECO:0007669"/>
    <property type="project" value="UniProtKB-UniRule"/>
</dbReference>
<name>A0A2S4JUW1_9SPIO</name>
<evidence type="ECO:0000259" key="9">
    <source>
        <dbReference type="PROSITE" id="PS50862"/>
    </source>
</evidence>
<dbReference type="InterPro" id="IPR036621">
    <property type="entry name" value="Anticodon-bd_dom_sf"/>
</dbReference>
<dbReference type="HAMAP" id="MF_00253_B">
    <property type="entry name" value="Gly_tRNA_synth_B"/>
    <property type="match status" value="1"/>
</dbReference>
<dbReference type="InterPro" id="IPR045864">
    <property type="entry name" value="aa-tRNA-synth_II/BPL/LPL"/>
</dbReference>
<dbReference type="CDD" id="cd00774">
    <property type="entry name" value="GlyRS-like_core"/>
    <property type="match status" value="1"/>
</dbReference>
<feature type="domain" description="Aminoacyl-transfer RNA synthetases class-II family profile" evidence="9">
    <location>
        <begin position="13"/>
        <end position="345"/>
    </location>
</feature>
<feature type="binding site" evidence="8">
    <location>
        <begin position="186"/>
        <end position="188"/>
    </location>
    <ligand>
        <name>ATP</name>
        <dbReference type="ChEBI" id="CHEBI:30616"/>
    </ligand>
</feature>
<dbReference type="AlphaFoldDB" id="A0A2S4JUW1"/>
<dbReference type="SUPFAM" id="SSF55681">
    <property type="entry name" value="Class II aaRS and biotin synthetases"/>
    <property type="match status" value="1"/>
</dbReference>
<dbReference type="PRINTS" id="PR01043">
    <property type="entry name" value="TRNASYNTHGLY"/>
</dbReference>